<dbReference type="AlphaFoldDB" id="A0A165DP38"/>
<sequence length="164" mass="18935">MGVRVPTFVFIFLLPKGLALLQLLREVNSELERRPGGDAFRAAVYYWIRQAYGNGETSCRMSVLSASMEPLIETDLLSPIVAAFGTVLRYFQKASSRGIVKITKLSRRDVSINLEPPFSMFWDNFKAVDIQGGLTWLRKRSSFIWRRYWAFRADNFSLKPKMRD</sequence>
<evidence type="ECO:0000313" key="3">
    <source>
        <dbReference type="Proteomes" id="UP000076842"/>
    </source>
</evidence>
<feature type="signal peptide" evidence="1">
    <location>
        <begin position="1"/>
        <end position="29"/>
    </location>
</feature>
<dbReference type="InParanoid" id="A0A165DP38"/>
<organism evidence="2 3">
    <name type="scientific">Calocera cornea HHB12733</name>
    <dbReference type="NCBI Taxonomy" id="1353952"/>
    <lineage>
        <taxon>Eukaryota</taxon>
        <taxon>Fungi</taxon>
        <taxon>Dikarya</taxon>
        <taxon>Basidiomycota</taxon>
        <taxon>Agaricomycotina</taxon>
        <taxon>Dacrymycetes</taxon>
        <taxon>Dacrymycetales</taxon>
        <taxon>Dacrymycetaceae</taxon>
        <taxon>Calocera</taxon>
    </lineage>
</organism>
<feature type="chain" id="PRO_5007856685" evidence="1">
    <location>
        <begin position="30"/>
        <end position="164"/>
    </location>
</feature>
<evidence type="ECO:0000313" key="2">
    <source>
        <dbReference type="EMBL" id="KZT53227.1"/>
    </source>
</evidence>
<protein>
    <submittedName>
        <fullName evidence="2">Uncharacterized protein</fullName>
    </submittedName>
</protein>
<gene>
    <name evidence="2" type="ORF">CALCODRAFT_511582</name>
</gene>
<dbReference type="Proteomes" id="UP000076842">
    <property type="component" value="Unassembled WGS sequence"/>
</dbReference>
<name>A0A165DP38_9BASI</name>
<keyword evidence="1" id="KW-0732">Signal</keyword>
<reference evidence="2 3" key="1">
    <citation type="journal article" date="2016" name="Mol. Biol. Evol.">
        <title>Comparative Genomics of Early-Diverging Mushroom-Forming Fungi Provides Insights into the Origins of Lignocellulose Decay Capabilities.</title>
        <authorList>
            <person name="Nagy L.G."/>
            <person name="Riley R."/>
            <person name="Tritt A."/>
            <person name="Adam C."/>
            <person name="Daum C."/>
            <person name="Floudas D."/>
            <person name="Sun H."/>
            <person name="Yadav J.S."/>
            <person name="Pangilinan J."/>
            <person name="Larsson K.H."/>
            <person name="Matsuura K."/>
            <person name="Barry K."/>
            <person name="Labutti K."/>
            <person name="Kuo R."/>
            <person name="Ohm R.A."/>
            <person name="Bhattacharya S.S."/>
            <person name="Shirouzu T."/>
            <person name="Yoshinaga Y."/>
            <person name="Martin F.M."/>
            <person name="Grigoriev I.V."/>
            <person name="Hibbett D.S."/>
        </authorList>
    </citation>
    <scope>NUCLEOTIDE SEQUENCE [LARGE SCALE GENOMIC DNA]</scope>
    <source>
        <strain evidence="2 3">HHB12733</strain>
    </source>
</reference>
<accession>A0A165DP38</accession>
<proteinExistence type="predicted"/>
<dbReference type="EMBL" id="KV424043">
    <property type="protein sequence ID" value="KZT53227.1"/>
    <property type="molecule type" value="Genomic_DNA"/>
</dbReference>
<evidence type="ECO:0000256" key="1">
    <source>
        <dbReference type="SAM" id="SignalP"/>
    </source>
</evidence>
<keyword evidence="3" id="KW-1185">Reference proteome</keyword>